<feature type="transmembrane region" description="Helical" evidence="5">
    <location>
        <begin position="358"/>
        <end position="378"/>
    </location>
</feature>
<dbReference type="GO" id="GO:0005886">
    <property type="term" value="C:plasma membrane"/>
    <property type="evidence" value="ECO:0007669"/>
    <property type="project" value="UniProtKB-SubCell"/>
</dbReference>
<dbReference type="Pfam" id="PF00528">
    <property type="entry name" value="BPD_transp_1"/>
    <property type="match status" value="1"/>
</dbReference>
<dbReference type="InterPro" id="IPR035906">
    <property type="entry name" value="MetI-like_sf"/>
</dbReference>
<evidence type="ECO:0000256" key="5">
    <source>
        <dbReference type="RuleBase" id="RU363032"/>
    </source>
</evidence>
<dbReference type="CDD" id="cd06261">
    <property type="entry name" value="TM_PBP2"/>
    <property type="match status" value="1"/>
</dbReference>
<evidence type="ECO:0000256" key="1">
    <source>
        <dbReference type="ARBA" id="ARBA00004141"/>
    </source>
</evidence>
<keyword evidence="2 5" id="KW-0812">Transmembrane</keyword>
<dbReference type="Pfam" id="PF12911">
    <property type="entry name" value="OppC_N"/>
    <property type="match status" value="1"/>
</dbReference>
<feature type="transmembrane region" description="Helical" evidence="5">
    <location>
        <begin position="251"/>
        <end position="270"/>
    </location>
</feature>
<dbReference type="Gene3D" id="1.10.3720.10">
    <property type="entry name" value="MetI-like"/>
    <property type="match status" value="1"/>
</dbReference>
<keyword evidence="9" id="KW-1185">Reference proteome</keyword>
<dbReference type="EMBL" id="JAJAQC010000003">
    <property type="protein sequence ID" value="MDA0563130.1"/>
    <property type="molecule type" value="Genomic_DNA"/>
</dbReference>
<name>A0A9X3SDW7_9ACTN</name>
<dbReference type="PANTHER" id="PTHR43839:SF3">
    <property type="entry name" value="OLIGOPEPTIDE ABC TRANSPORTER, PERMEASE PROTEIN"/>
    <property type="match status" value="1"/>
</dbReference>
<organism evidence="8 9">
    <name type="scientific">Streptomonospora mangrovi</name>
    <dbReference type="NCBI Taxonomy" id="2883123"/>
    <lineage>
        <taxon>Bacteria</taxon>
        <taxon>Bacillati</taxon>
        <taxon>Actinomycetota</taxon>
        <taxon>Actinomycetes</taxon>
        <taxon>Streptosporangiales</taxon>
        <taxon>Nocardiopsidaceae</taxon>
        <taxon>Streptomonospora</taxon>
    </lineage>
</organism>
<feature type="transmembrane region" description="Helical" evidence="5">
    <location>
        <begin position="313"/>
        <end position="338"/>
    </location>
</feature>
<evidence type="ECO:0000256" key="6">
    <source>
        <dbReference type="SAM" id="MobiDB-lite"/>
    </source>
</evidence>
<evidence type="ECO:0000256" key="2">
    <source>
        <dbReference type="ARBA" id="ARBA00022692"/>
    </source>
</evidence>
<comment type="subcellular location">
    <subcellularLocation>
        <location evidence="5">Cell membrane</location>
        <topology evidence="5">Multi-pass membrane protein</topology>
    </subcellularLocation>
    <subcellularLocation>
        <location evidence="1">Membrane</location>
        <topology evidence="1">Multi-pass membrane protein</topology>
    </subcellularLocation>
</comment>
<dbReference type="GO" id="GO:0055085">
    <property type="term" value="P:transmembrane transport"/>
    <property type="evidence" value="ECO:0007669"/>
    <property type="project" value="InterPro"/>
</dbReference>
<dbReference type="PROSITE" id="PS50928">
    <property type="entry name" value="ABC_TM1"/>
    <property type="match status" value="1"/>
</dbReference>
<evidence type="ECO:0000313" key="9">
    <source>
        <dbReference type="Proteomes" id="UP001140076"/>
    </source>
</evidence>
<feature type="compositionally biased region" description="Low complexity" evidence="6">
    <location>
        <begin position="18"/>
        <end position="33"/>
    </location>
</feature>
<evidence type="ECO:0000256" key="3">
    <source>
        <dbReference type="ARBA" id="ARBA00022989"/>
    </source>
</evidence>
<dbReference type="InterPro" id="IPR025966">
    <property type="entry name" value="OppC_N"/>
</dbReference>
<dbReference type="InterPro" id="IPR000515">
    <property type="entry name" value="MetI-like"/>
</dbReference>
<keyword evidence="3 5" id="KW-1133">Transmembrane helix</keyword>
<feature type="transmembrane region" description="Helical" evidence="5">
    <location>
        <begin position="188"/>
        <end position="213"/>
    </location>
</feature>
<accession>A0A9X3SDW7</accession>
<dbReference type="Proteomes" id="UP001140076">
    <property type="component" value="Unassembled WGS sequence"/>
</dbReference>
<evidence type="ECO:0000256" key="4">
    <source>
        <dbReference type="ARBA" id="ARBA00023136"/>
    </source>
</evidence>
<evidence type="ECO:0000259" key="7">
    <source>
        <dbReference type="PROSITE" id="PS50928"/>
    </source>
</evidence>
<keyword evidence="5" id="KW-0813">Transport</keyword>
<sequence>MNPLARIRRDRPAPAPDPDTAGADTAGTAGTGRTAAAASQWRLIWWRFKRHRLAMASSAVIGLLVFVAVFCEFVAPTTPGHYSAEHTHAPPQALHVVDTRDGFDLGLYVHGYRSTRDEETLAREYTVDESVKIPVGFFVEGRPYELWGVIPADTHLIGPTDPDQRVYLLGADRNGRDMLSRIVYGTRVSLSIGLAGVAVSFVLGVVLGGISGYFGGRIDTAIQRVIEFTMSIPTIPLWMGLSAAVPREWSALQTYFAITVILSLIGWTDLARVVRGRFLSLREEDFVLAARLDGCGRARIIRRHMLPSFTSHIVASLTLAIPLMILAETALSFLGLGLQPPVVSWGVLMQEAQNIHSIANAPWTLLPGVAVTVAVLALNFAGDGIRDSADPYQ</sequence>
<feature type="transmembrane region" description="Helical" evidence="5">
    <location>
        <begin position="53"/>
        <end position="75"/>
    </location>
</feature>
<gene>
    <name evidence="8" type="ORF">LG943_02120</name>
</gene>
<feature type="domain" description="ABC transmembrane type-1" evidence="7">
    <location>
        <begin position="186"/>
        <end position="382"/>
    </location>
</feature>
<dbReference type="PANTHER" id="PTHR43839">
    <property type="entry name" value="OPPC IN A BINDING PROTEIN-DEPENDENT TRANSPORT SYSTEM"/>
    <property type="match status" value="1"/>
</dbReference>
<comment type="similarity">
    <text evidence="5">Belongs to the binding-protein-dependent transport system permease family.</text>
</comment>
<proteinExistence type="inferred from homology"/>
<dbReference type="SUPFAM" id="SSF161098">
    <property type="entry name" value="MetI-like"/>
    <property type="match status" value="1"/>
</dbReference>
<feature type="region of interest" description="Disordered" evidence="6">
    <location>
        <begin position="1"/>
        <end position="33"/>
    </location>
</feature>
<evidence type="ECO:0000313" key="8">
    <source>
        <dbReference type="EMBL" id="MDA0563130.1"/>
    </source>
</evidence>
<protein>
    <submittedName>
        <fullName evidence="8">ABC transporter permease</fullName>
    </submittedName>
</protein>
<reference evidence="8" key="1">
    <citation type="submission" date="2021-10" db="EMBL/GenBank/DDBJ databases">
        <title>Streptomonospora sp. nov., isolated from mangrove soil.</title>
        <authorList>
            <person name="Chen X."/>
            <person name="Ge X."/>
            <person name="Liu W."/>
        </authorList>
    </citation>
    <scope>NUCLEOTIDE SEQUENCE</scope>
    <source>
        <strain evidence="8">S1-112</strain>
    </source>
</reference>
<dbReference type="AlphaFoldDB" id="A0A9X3SDW7"/>
<dbReference type="RefSeq" id="WP_270070416.1">
    <property type="nucleotide sequence ID" value="NZ_JAJAQC010000003.1"/>
</dbReference>
<keyword evidence="4 5" id="KW-0472">Membrane</keyword>
<comment type="caution">
    <text evidence="8">The sequence shown here is derived from an EMBL/GenBank/DDBJ whole genome shotgun (WGS) entry which is preliminary data.</text>
</comment>